<evidence type="ECO:0000256" key="2">
    <source>
        <dbReference type="ARBA" id="ARBA00010792"/>
    </source>
</evidence>
<protein>
    <recommendedName>
        <fullName evidence="8">VTT domain-containing protein</fullName>
    </recommendedName>
</protein>
<dbReference type="AlphaFoldDB" id="A0A7M2YVP6"/>
<evidence type="ECO:0000256" key="5">
    <source>
        <dbReference type="ARBA" id="ARBA00022989"/>
    </source>
</evidence>
<organism evidence="9 10">
    <name type="scientific">Gaiella occulta</name>
    <dbReference type="NCBI Taxonomy" id="1002870"/>
    <lineage>
        <taxon>Bacteria</taxon>
        <taxon>Bacillati</taxon>
        <taxon>Actinomycetota</taxon>
        <taxon>Thermoleophilia</taxon>
        <taxon>Gaiellales</taxon>
        <taxon>Gaiellaceae</taxon>
        <taxon>Gaiella</taxon>
    </lineage>
</organism>
<dbReference type="Proteomes" id="UP000254134">
    <property type="component" value="Unassembled WGS sequence"/>
</dbReference>
<gene>
    <name evidence="9" type="ORF">Gocc_1787</name>
</gene>
<dbReference type="InterPro" id="IPR032816">
    <property type="entry name" value="VTT_dom"/>
</dbReference>
<evidence type="ECO:0000259" key="8">
    <source>
        <dbReference type="Pfam" id="PF09335"/>
    </source>
</evidence>
<keyword evidence="4 7" id="KW-0812">Transmembrane</keyword>
<feature type="transmembrane region" description="Helical" evidence="7">
    <location>
        <begin position="6"/>
        <end position="28"/>
    </location>
</feature>
<keyword evidence="10" id="KW-1185">Reference proteome</keyword>
<evidence type="ECO:0000256" key="7">
    <source>
        <dbReference type="SAM" id="Phobius"/>
    </source>
</evidence>
<evidence type="ECO:0000313" key="10">
    <source>
        <dbReference type="Proteomes" id="UP000254134"/>
    </source>
</evidence>
<feature type="transmembrane region" description="Helical" evidence="7">
    <location>
        <begin position="188"/>
        <end position="209"/>
    </location>
</feature>
<reference evidence="10" key="2">
    <citation type="journal article" date="2019" name="MicrobiologyOpen">
        <title>High-quality draft genome sequence of Gaiella occulta isolated from a 150 meter deep mineral water borehole and comparison with the genome sequences of other deep-branching lineages of the phylum Actinobacteria.</title>
        <authorList>
            <person name="Severino R."/>
            <person name="Froufe H.J.C."/>
            <person name="Barroso C."/>
            <person name="Albuquerque L."/>
            <person name="Lobo-da-Cunha A."/>
            <person name="da Costa M.S."/>
            <person name="Egas C."/>
        </authorList>
    </citation>
    <scope>NUCLEOTIDE SEQUENCE [LARGE SCALE GENOMIC DNA]</scope>
    <source>
        <strain evidence="10">F2-233</strain>
    </source>
</reference>
<comment type="similarity">
    <text evidence="2">Belongs to the DedA family.</text>
</comment>
<sequence>MPVASLLTSVTAFIGDYGLYAVFGLMLIDAVLPAASELVMVYGGAIASGALAGQTVTLFGADVSAGLPAYLAIALAGTIGYTIGAVLGWQIGRRGGRPFLERHGRWLHLDERKLERAESWFRRFGDEAVLIGRVTPVVRSFISIPAGVFEQPLRRYTLLTLAGSALWAFAFAGAGWAAGASWERFHQAFRYADIAVAALVVAGLGWLAWRTLKGRRASAETP</sequence>
<evidence type="ECO:0000256" key="4">
    <source>
        <dbReference type="ARBA" id="ARBA00022692"/>
    </source>
</evidence>
<dbReference type="PANTHER" id="PTHR42709">
    <property type="entry name" value="ALKALINE PHOSPHATASE LIKE PROTEIN"/>
    <property type="match status" value="1"/>
</dbReference>
<keyword evidence="3" id="KW-1003">Cell membrane</keyword>
<dbReference type="PANTHER" id="PTHR42709:SF6">
    <property type="entry name" value="UNDECAPRENYL PHOSPHATE TRANSPORTER A"/>
    <property type="match status" value="1"/>
</dbReference>
<comment type="caution">
    <text evidence="9">The sequence shown here is derived from an EMBL/GenBank/DDBJ whole genome shotgun (WGS) entry which is preliminary data.</text>
</comment>
<keyword evidence="6 7" id="KW-0472">Membrane</keyword>
<evidence type="ECO:0000256" key="3">
    <source>
        <dbReference type="ARBA" id="ARBA00022475"/>
    </source>
</evidence>
<dbReference type="GO" id="GO:0005886">
    <property type="term" value="C:plasma membrane"/>
    <property type="evidence" value="ECO:0007669"/>
    <property type="project" value="UniProtKB-SubCell"/>
</dbReference>
<keyword evidence="5 7" id="KW-1133">Transmembrane helix</keyword>
<comment type="subcellular location">
    <subcellularLocation>
        <location evidence="1">Cell membrane</location>
        <topology evidence="1">Multi-pass membrane protein</topology>
    </subcellularLocation>
</comment>
<dbReference type="EMBL" id="QQZY01000004">
    <property type="protein sequence ID" value="RDI74211.1"/>
    <property type="molecule type" value="Genomic_DNA"/>
</dbReference>
<dbReference type="OrthoDB" id="9813426at2"/>
<name>A0A7M2YVP6_9ACTN</name>
<feature type="transmembrane region" description="Helical" evidence="7">
    <location>
        <begin position="67"/>
        <end position="89"/>
    </location>
</feature>
<dbReference type="Pfam" id="PF09335">
    <property type="entry name" value="VTT_dom"/>
    <property type="match status" value="1"/>
</dbReference>
<evidence type="ECO:0000313" key="9">
    <source>
        <dbReference type="EMBL" id="RDI74211.1"/>
    </source>
</evidence>
<proteinExistence type="inferred from homology"/>
<evidence type="ECO:0000256" key="6">
    <source>
        <dbReference type="ARBA" id="ARBA00023136"/>
    </source>
</evidence>
<feature type="domain" description="VTT" evidence="8">
    <location>
        <begin position="69"/>
        <end position="176"/>
    </location>
</feature>
<feature type="transmembrane region" description="Helical" evidence="7">
    <location>
        <begin position="158"/>
        <end position="182"/>
    </location>
</feature>
<accession>A0A7M2YVP6</accession>
<dbReference type="InterPro" id="IPR051311">
    <property type="entry name" value="DedA_domain"/>
</dbReference>
<reference evidence="9 10" key="1">
    <citation type="submission" date="2018-07" db="EMBL/GenBank/DDBJ databases">
        <title>High-quality-draft genome sequence of Gaiella occulta.</title>
        <authorList>
            <person name="Severino R."/>
            <person name="Froufe H.J.C."/>
            <person name="Rainey F.A."/>
            <person name="Barroso C."/>
            <person name="Albuquerque L."/>
            <person name="Lobo-Da-Cunha A."/>
            <person name="Da Costa M.S."/>
            <person name="Egas C."/>
        </authorList>
    </citation>
    <scope>NUCLEOTIDE SEQUENCE [LARGE SCALE GENOMIC DNA]</scope>
    <source>
        <strain evidence="9 10">F2-233</strain>
    </source>
</reference>
<dbReference type="RefSeq" id="WP_114796218.1">
    <property type="nucleotide sequence ID" value="NZ_QQZY01000004.1"/>
</dbReference>
<feature type="transmembrane region" description="Helical" evidence="7">
    <location>
        <begin position="40"/>
        <end position="61"/>
    </location>
</feature>
<evidence type="ECO:0000256" key="1">
    <source>
        <dbReference type="ARBA" id="ARBA00004651"/>
    </source>
</evidence>